<protein>
    <submittedName>
        <fullName evidence="1">Uncharacterized protein</fullName>
    </submittedName>
</protein>
<proteinExistence type="predicted"/>
<accession>A0A645I0U5</accession>
<gene>
    <name evidence="1" type="ORF">SDC9_192464</name>
</gene>
<dbReference type="AlphaFoldDB" id="A0A645I0U5"/>
<sequence length="136" mass="14760">MIANGVRVNNSIFPKECTRNGKISAIAKAAPWIKEYTIYKGIAANINMNSSGSVTPVKKTANAAEKYIDLYFERLSASTLRYIAKAKPIKIPDEPIICPTLKRAGVQFSNTKAYCDVSPAPLRLTKSVAQASHNGS</sequence>
<evidence type="ECO:0000313" key="1">
    <source>
        <dbReference type="EMBL" id="MPN44897.1"/>
    </source>
</evidence>
<dbReference type="EMBL" id="VSSQ01104382">
    <property type="protein sequence ID" value="MPN44897.1"/>
    <property type="molecule type" value="Genomic_DNA"/>
</dbReference>
<name>A0A645I0U5_9ZZZZ</name>
<organism evidence="1">
    <name type="scientific">bioreactor metagenome</name>
    <dbReference type="NCBI Taxonomy" id="1076179"/>
    <lineage>
        <taxon>unclassified sequences</taxon>
        <taxon>metagenomes</taxon>
        <taxon>ecological metagenomes</taxon>
    </lineage>
</organism>
<reference evidence="1" key="1">
    <citation type="submission" date="2019-08" db="EMBL/GenBank/DDBJ databases">
        <authorList>
            <person name="Kucharzyk K."/>
            <person name="Murdoch R.W."/>
            <person name="Higgins S."/>
            <person name="Loffler F."/>
        </authorList>
    </citation>
    <scope>NUCLEOTIDE SEQUENCE</scope>
</reference>
<comment type="caution">
    <text evidence="1">The sequence shown here is derived from an EMBL/GenBank/DDBJ whole genome shotgun (WGS) entry which is preliminary data.</text>
</comment>